<evidence type="ECO:0000256" key="7">
    <source>
        <dbReference type="ARBA" id="ARBA00023136"/>
    </source>
</evidence>
<dbReference type="SUPFAM" id="SSF52540">
    <property type="entry name" value="P-loop containing nucleoside triphosphate hydrolases"/>
    <property type="match status" value="1"/>
</dbReference>
<dbReference type="GO" id="GO:0051301">
    <property type="term" value="P:cell division"/>
    <property type="evidence" value="ECO:0007669"/>
    <property type="project" value="UniProtKB-UniRule"/>
</dbReference>
<dbReference type="AlphaFoldDB" id="A0A7V3ZUU4"/>
<comment type="caution">
    <text evidence="11">The sequence shown here is derived from an EMBL/GenBank/DDBJ whole genome shotgun (WGS) entry which is preliminary data.</text>
</comment>
<comment type="subunit">
    <text evidence="9">Homodimer. Forms a membrane-associated complex with FtsX.</text>
</comment>
<dbReference type="GO" id="GO:0005524">
    <property type="term" value="F:ATP binding"/>
    <property type="evidence" value="ECO:0007669"/>
    <property type="project" value="UniProtKB-UniRule"/>
</dbReference>
<feature type="domain" description="ABC transporter" evidence="10">
    <location>
        <begin position="2"/>
        <end position="220"/>
    </location>
</feature>
<dbReference type="SMART" id="SM00382">
    <property type="entry name" value="AAA"/>
    <property type="match status" value="1"/>
</dbReference>
<dbReference type="Pfam" id="PF00005">
    <property type="entry name" value="ABC_tran"/>
    <property type="match status" value="1"/>
</dbReference>
<dbReference type="FunFam" id="3.40.50.300:FF:000056">
    <property type="entry name" value="Cell division ATP-binding protein FtsE"/>
    <property type="match status" value="1"/>
</dbReference>
<evidence type="ECO:0000256" key="3">
    <source>
        <dbReference type="ARBA" id="ARBA00022475"/>
    </source>
</evidence>
<keyword evidence="5 9" id="KW-0547">Nucleotide-binding</keyword>
<keyword evidence="4 9" id="KW-0132">Cell division</keyword>
<proteinExistence type="inferred from homology"/>
<evidence type="ECO:0000256" key="8">
    <source>
        <dbReference type="ARBA" id="ARBA00023306"/>
    </source>
</evidence>
<evidence type="ECO:0000256" key="1">
    <source>
        <dbReference type="ARBA" id="ARBA00005417"/>
    </source>
</evidence>
<dbReference type="GO" id="GO:0016887">
    <property type="term" value="F:ATP hydrolysis activity"/>
    <property type="evidence" value="ECO:0007669"/>
    <property type="project" value="InterPro"/>
</dbReference>
<keyword evidence="3 9" id="KW-1003">Cell membrane</keyword>
<accession>A0A7V3ZUU4</accession>
<sequence length="220" mass="25251">MIEFDNVSKTYQNKWTALTNVSFKVEKGEFLFITGPTGAGKTTILKLIYAEELPTIGRVVVNNKILNTIKKKEIPLYRRNIGIIFQDFKLLYDRTVYENLEFILKAIDFKDNEIREKIIRTLTRLGLVHKKDCYPYQLSGGEQQKVAIARALVKDPEIILADEPTGNIDEEASKEIINIFKEINLMGATVIMATHHQELPQILKKRRLHIVAGKIVYDGF</sequence>
<dbReference type="InterPro" id="IPR027417">
    <property type="entry name" value="P-loop_NTPase"/>
</dbReference>
<comment type="subcellular location">
    <subcellularLocation>
        <location evidence="9">Cell membrane</location>
        <topology evidence="9">Peripheral membrane protein</topology>
        <orientation evidence="9">Cytoplasmic side</orientation>
    </subcellularLocation>
</comment>
<dbReference type="PANTHER" id="PTHR24220:SF470">
    <property type="entry name" value="CELL DIVISION ATP-BINDING PROTEIN FTSE"/>
    <property type="match status" value="1"/>
</dbReference>
<evidence type="ECO:0000256" key="2">
    <source>
        <dbReference type="ARBA" id="ARBA00020019"/>
    </source>
</evidence>
<name>A0A7V3ZUU4_UNCW3</name>
<dbReference type="InterPro" id="IPR003593">
    <property type="entry name" value="AAA+_ATPase"/>
</dbReference>
<dbReference type="InterPro" id="IPR003439">
    <property type="entry name" value="ABC_transporter-like_ATP-bd"/>
</dbReference>
<evidence type="ECO:0000256" key="5">
    <source>
        <dbReference type="ARBA" id="ARBA00022741"/>
    </source>
</evidence>
<reference evidence="11" key="1">
    <citation type="journal article" date="2020" name="mSystems">
        <title>Genome- and Community-Level Interaction Insights into Carbon Utilization and Element Cycling Functions of Hydrothermarchaeota in Hydrothermal Sediment.</title>
        <authorList>
            <person name="Zhou Z."/>
            <person name="Liu Y."/>
            <person name="Xu W."/>
            <person name="Pan J."/>
            <person name="Luo Z.H."/>
            <person name="Li M."/>
        </authorList>
    </citation>
    <scope>NUCLEOTIDE SEQUENCE [LARGE SCALE GENOMIC DNA]</scope>
    <source>
        <strain evidence="11">SpSt-697</strain>
    </source>
</reference>
<dbReference type="GO" id="GO:0022857">
    <property type="term" value="F:transmembrane transporter activity"/>
    <property type="evidence" value="ECO:0007669"/>
    <property type="project" value="TreeGrafter"/>
</dbReference>
<organism evidence="11">
    <name type="scientific">candidate division WOR-3 bacterium</name>
    <dbReference type="NCBI Taxonomy" id="2052148"/>
    <lineage>
        <taxon>Bacteria</taxon>
        <taxon>Bacteria division WOR-3</taxon>
    </lineage>
</organism>
<dbReference type="EMBL" id="DTDR01000082">
    <property type="protein sequence ID" value="HGK63574.1"/>
    <property type="molecule type" value="Genomic_DNA"/>
</dbReference>
<dbReference type="PANTHER" id="PTHR24220">
    <property type="entry name" value="IMPORT ATP-BINDING PROTEIN"/>
    <property type="match status" value="1"/>
</dbReference>
<evidence type="ECO:0000259" key="10">
    <source>
        <dbReference type="PROSITE" id="PS50893"/>
    </source>
</evidence>
<evidence type="ECO:0000313" key="11">
    <source>
        <dbReference type="EMBL" id="HGK63574.1"/>
    </source>
</evidence>
<evidence type="ECO:0000256" key="4">
    <source>
        <dbReference type="ARBA" id="ARBA00022618"/>
    </source>
</evidence>
<protein>
    <recommendedName>
        <fullName evidence="2 9">Cell division ATP-binding protein FtsE</fullName>
    </recommendedName>
</protein>
<dbReference type="InterPro" id="IPR005286">
    <property type="entry name" value="Cell_div_FtsE"/>
</dbReference>
<keyword evidence="6 9" id="KW-0067">ATP-binding</keyword>
<keyword evidence="7 9" id="KW-0472">Membrane</keyword>
<keyword evidence="8 9" id="KW-0131">Cell cycle</keyword>
<dbReference type="NCBIfam" id="TIGR02673">
    <property type="entry name" value="FtsE"/>
    <property type="match status" value="1"/>
</dbReference>
<comment type="similarity">
    <text evidence="1 9">Belongs to the ABC transporter superfamily.</text>
</comment>
<evidence type="ECO:0000256" key="6">
    <source>
        <dbReference type="ARBA" id="ARBA00022840"/>
    </source>
</evidence>
<dbReference type="PROSITE" id="PS00211">
    <property type="entry name" value="ABC_TRANSPORTER_1"/>
    <property type="match status" value="1"/>
</dbReference>
<gene>
    <name evidence="9 11" type="primary">ftsE</name>
    <name evidence="11" type="ORF">ENU74_03160</name>
</gene>
<dbReference type="Gene3D" id="3.40.50.300">
    <property type="entry name" value="P-loop containing nucleotide triphosphate hydrolases"/>
    <property type="match status" value="1"/>
</dbReference>
<evidence type="ECO:0000256" key="9">
    <source>
        <dbReference type="RuleBase" id="RU365094"/>
    </source>
</evidence>
<dbReference type="InterPro" id="IPR015854">
    <property type="entry name" value="ABC_transpr_LolD-like"/>
</dbReference>
<comment type="function">
    <text evidence="9">Part of the ABC transporter FtsEX involved in cellular division.</text>
</comment>
<dbReference type="PROSITE" id="PS50893">
    <property type="entry name" value="ABC_TRANSPORTER_2"/>
    <property type="match status" value="1"/>
</dbReference>
<dbReference type="InterPro" id="IPR017871">
    <property type="entry name" value="ABC_transporter-like_CS"/>
</dbReference>
<dbReference type="GO" id="GO:0005886">
    <property type="term" value="C:plasma membrane"/>
    <property type="evidence" value="ECO:0007669"/>
    <property type="project" value="UniProtKB-SubCell"/>
</dbReference>